<accession>A0A6A6V0Q4</accession>
<feature type="compositionally biased region" description="Low complexity" evidence="1">
    <location>
        <begin position="38"/>
        <end position="58"/>
    </location>
</feature>
<proteinExistence type="predicted"/>
<gene>
    <name evidence="2" type="ORF">M011DRAFT_202281</name>
</gene>
<dbReference type="OrthoDB" id="5426781at2759"/>
<sequence length="137" mass="15613">MSQYQQQPNAPPPPQVRGMGDPLAPRDTHVQQVRQPMSYAPQYAPQQHQQSQAGQQQHVLLGYVNSNEGNLSRAVYGPPGAQFDTLGNVYFQRDQYTKEYVGPYKDYKGRITQPPKQRRPLIGSCWGPTWLDWCLGR</sequence>
<evidence type="ECO:0000256" key="1">
    <source>
        <dbReference type="SAM" id="MobiDB-lite"/>
    </source>
</evidence>
<dbReference type="AlphaFoldDB" id="A0A6A6V0Q4"/>
<keyword evidence="3" id="KW-1185">Reference proteome</keyword>
<dbReference type="Proteomes" id="UP000799440">
    <property type="component" value="Unassembled WGS sequence"/>
</dbReference>
<feature type="region of interest" description="Disordered" evidence="1">
    <location>
        <begin position="1"/>
        <end position="61"/>
    </location>
</feature>
<evidence type="ECO:0000313" key="2">
    <source>
        <dbReference type="EMBL" id="KAF2744015.1"/>
    </source>
</evidence>
<organism evidence="2 3">
    <name type="scientific">Sporormia fimetaria CBS 119925</name>
    <dbReference type="NCBI Taxonomy" id="1340428"/>
    <lineage>
        <taxon>Eukaryota</taxon>
        <taxon>Fungi</taxon>
        <taxon>Dikarya</taxon>
        <taxon>Ascomycota</taxon>
        <taxon>Pezizomycotina</taxon>
        <taxon>Dothideomycetes</taxon>
        <taxon>Pleosporomycetidae</taxon>
        <taxon>Pleosporales</taxon>
        <taxon>Sporormiaceae</taxon>
        <taxon>Sporormia</taxon>
    </lineage>
</organism>
<dbReference type="EMBL" id="MU006592">
    <property type="protein sequence ID" value="KAF2744015.1"/>
    <property type="molecule type" value="Genomic_DNA"/>
</dbReference>
<reference evidence="2" key="1">
    <citation type="journal article" date="2020" name="Stud. Mycol.">
        <title>101 Dothideomycetes genomes: a test case for predicting lifestyles and emergence of pathogens.</title>
        <authorList>
            <person name="Haridas S."/>
            <person name="Albert R."/>
            <person name="Binder M."/>
            <person name="Bloem J."/>
            <person name="Labutti K."/>
            <person name="Salamov A."/>
            <person name="Andreopoulos B."/>
            <person name="Baker S."/>
            <person name="Barry K."/>
            <person name="Bills G."/>
            <person name="Bluhm B."/>
            <person name="Cannon C."/>
            <person name="Castanera R."/>
            <person name="Culley D."/>
            <person name="Daum C."/>
            <person name="Ezra D."/>
            <person name="Gonzalez J."/>
            <person name="Henrissat B."/>
            <person name="Kuo A."/>
            <person name="Liang C."/>
            <person name="Lipzen A."/>
            <person name="Lutzoni F."/>
            <person name="Magnuson J."/>
            <person name="Mondo S."/>
            <person name="Nolan M."/>
            <person name="Ohm R."/>
            <person name="Pangilinan J."/>
            <person name="Park H.-J."/>
            <person name="Ramirez L."/>
            <person name="Alfaro M."/>
            <person name="Sun H."/>
            <person name="Tritt A."/>
            <person name="Yoshinaga Y."/>
            <person name="Zwiers L.-H."/>
            <person name="Turgeon B."/>
            <person name="Goodwin S."/>
            <person name="Spatafora J."/>
            <person name="Crous P."/>
            <person name="Grigoriev I."/>
        </authorList>
    </citation>
    <scope>NUCLEOTIDE SEQUENCE</scope>
    <source>
        <strain evidence="2">CBS 119925</strain>
    </source>
</reference>
<name>A0A6A6V0Q4_9PLEO</name>
<evidence type="ECO:0000313" key="3">
    <source>
        <dbReference type="Proteomes" id="UP000799440"/>
    </source>
</evidence>
<protein>
    <submittedName>
        <fullName evidence="2">Uncharacterized protein</fullName>
    </submittedName>
</protein>